<evidence type="ECO:0000256" key="2">
    <source>
        <dbReference type="ARBA" id="ARBA00022574"/>
    </source>
</evidence>
<dbReference type="InterPro" id="IPR050505">
    <property type="entry name" value="WDR55/POC1"/>
</dbReference>
<organism evidence="5">
    <name type="scientific">Guillardia theta (strain CCMP2712)</name>
    <name type="common">Cryptophyte</name>
    <dbReference type="NCBI Taxonomy" id="905079"/>
    <lineage>
        <taxon>Eukaryota</taxon>
        <taxon>Cryptophyceae</taxon>
        <taxon>Pyrenomonadales</taxon>
        <taxon>Geminigeraceae</taxon>
        <taxon>Guillardia</taxon>
    </lineage>
</organism>
<dbReference type="GeneID" id="17305039"/>
<dbReference type="eggNOG" id="KOG2444">
    <property type="taxonomic scope" value="Eukaryota"/>
</dbReference>
<dbReference type="OrthoDB" id="2288928at2759"/>
<evidence type="ECO:0000256" key="1">
    <source>
        <dbReference type="ARBA" id="ARBA00007625"/>
    </source>
</evidence>
<dbReference type="InterPro" id="IPR036322">
    <property type="entry name" value="WD40_repeat_dom_sf"/>
</dbReference>
<feature type="repeat" description="WD" evidence="4">
    <location>
        <begin position="273"/>
        <end position="300"/>
    </location>
</feature>
<dbReference type="Proteomes" id="UP000011087">
    <property type="component" value="Unassembled WGS sequence"/>
</dbReference>
<dbReference type="InterPro" id="IPR001680">
    <property type="entry name" value="WD40_rpt"/>
</dbReference>
<name>L1JID5_GUITC</name>
<reference evidence="5 7" key="1">
    <citation type="journal article" date="2012" name="Nature">
        <title>Algal genomes reveal evolutionary mosaicism and the fate of nucleomorphs.</title>
        <authorList>
            <consortium name="DOE Joint Genome Institute"/>
            <person name="Curtis B.A."/>
            <person name="Tanifuji G."/>
            <person name="Burki F."/>
            <person name="Gruber A."/>
            <person name="Irimia M."/>
            <person name="Maruyama S."/>
            <person name="Arias M.C."/>
            <person name="Ball S.G."/>
            <person name="Gile G.H."/>
            <person name="Hirakawa Y."/>
            <person name="Hopkins J.F."/>
            <person name="Kuo A."/>
            <person name="Rensing S.A."/>
            <person name="Schmutz J."/>
            <person name="Symeonidi A."/>
            <person name="Elias M."/>
            <person name="Eveleigh R.J."/>
            <person name="Herman E.K."/>
            <person name="Klute M.J."/>
            <person name="Nakayama T."/>
            <person name="Obornik M."/>
            <person name="Reyes-Prieto A."/>
            <person name="Armbrust E.V."/>
            <person name="Aves S.J."/>
            <person name="Beiko R.G."/>
            <person name="Coutinho P."/>
            <person name="Dacks J.B."/>
            <person name="Durnford D.G."/>
            <person name="Fast N.M."/>
            <person name="Green B.R."/>
            <person name="Grisdale C.J."/>
            <person name="Hempel F."/>
            <person name="Henrissat B."/>
            <person name="Hoppner M.P."/>
            <person name="Ishida K."/>
            <person name="Kim E."/>
            <person name="Koreny L."/>
            <person name="Kroth P.G."/>
            <person name="Liu Y."/>
            <person name="Malik S.B."/>
            <person name="Maier U.G."/>
            <person name="McRose D."/>
            <person name="Mock T."/>
            <person name="Neilson J.A."/>
            <person name="Onodera N.T."/>
            <person name="Poole A.M."/>
            <person name="Pritham E.J."/>
            <person name="Richards T.A."/>
            <person name="Rocap G."/>
            <person name="Roy S.W."/>
            <person name="Sarai C."/>
            <person name="Schaack S."/>
            <person name="Shirato S."/>
            <person name="Slamovits C.H."/>
            <person name="Spencer D.F."/>
            <person name="Suzuki S."/>
            <person name="Worden A.Z."/>
            <person name="Zauner S."/>
            <person name="Barry K."/>
            <person name="Bell C."/>
            <person name="Bharti A.K."/>
            <person name="Crow J.A."/>
            <person name="Grimwood J."/>
            <person name="Kramer R."/>
            <person name="Lindquist E."/>
            <person name="Lucas S."/>
            <person name="Salamov A."/>
            <person name="McFadden G.I."/>
            <person name="Lane C.E."/>
            <person name="Keeling P.J."/>
            <person name="Gray M.W."/>
            <person name="Grigoriev I.V."/>
            <person name="Archibald J.M."/>
        </authorList>
    </citation>
    <scope>NUCLEOTIDE SEQUENCE</scope>
    <source>
        <strain evidence="5 7">CCMP2712</strain>
    </source>
</reference>
<dbReference type="PaxDb" id="55529-EKX48261"/>
<feature type="repeat" description="WD" evidence="4">
    <location>
        <begin position="98"/>
        <end position="138"/>
    </location>
</feature>
<accession>L1JID5</accession>
<keyword evidence="2 4" id="KW-0853">WD repeat</keyword>
<dbReference type="OMA" id="QAIHPTE"/>
<dbReference type="PROSITE" id="PS50082">
    <property type="entry name" value="WD_REPEATS_2"/>
    <property type="match status" value="3"/>
</dbReference>
<reference evidence="6" key="3">
    <citation type="submission" date="2015-06" db="UniProtKB">
        <authorList>
            <consortium name="EnsemblProtists"/>
        </authorList>
    </citation>
    <scope>IDENTIFICATION</scope>
</reference>
<gene>
    <name evidence="5" type="ORF">GUITHDRAFT_86068</name>
</gene>
<evidence type="ECO:0000313" key="6">
    <source>
        <dbReference type="EnsemblProtists" id="EKX48261"/>
    </source>
</evidence>
<keyword evidence="3" id="KW-0677">Repeat</keyword>
<dbReference type="PROSITE" id="PS00678">
    <property type="entry name" value="WD_REPEATS_1"/>
    <property type="match status" value="1"/>
</dbReference>
<dbReference type="Gene3D" id="2.130.10.10">
    <property type="entry name" value="YVTN repeat-like/Quinoprotein amine dehydrogenase"/>
    <property type="match status" value="2"/>
</dbReference>
<dbReference type="InterPro" id="IPR019775">
    <property type="entry name" value="WD40_repeat_CS"/>
</dbReference>
<dbReference type="PANTHER" id="PTHR44019">
    <property type="entry name" value="WD REPEAT-CONTAINING PROTEIN 55"/>
    <property type="match status" value="1"/>
</dbReference>
<dbReference type="PROSITE" id="PS50294">
    <property type="entry name" value="WD_REPEATS_REGION"/>
    <property type="match status" value="1"/>
</dbReference>
<keyword evidence="7" id="KW-1185">Reference proteome</keyword>
<dbReference type="Pfam" id="PF24796">
    <property type="entry name" value="WDR55"/>
    <property type="match status" value="1"/>
</dbReference>
<dbReference type="EMBL" id="JH992986">
    <property type="protein sequence ID" value="EKX48261.1"/>
    <property type="molecule type" value="Genomic_DNA"/>
</dbReference>
<dbReference type="RefSeq" id="XP_005835241.1">
    <property type="nucleotide sequence ID" value="XM_005835184.1"/>
</dbReference>
<dbReference type="EnsemblProtists" id="EKX48261">
    <property type="protein sequence ID" value="EKX48261"/>
    <property type="gene ID" value="GUITHDRAFT_86068"/>
</dbReference>
<dbReference type="PANTHER" id="PTHR44019:SF20">
    <property type="entry name" value="WD REPEAT-CONTAINING PROTEIN 55"/>
    <property type="match status" value="1"/>
</dbReference>
<evidence type="ECO:0000313" key="5">
    <source>
        <dbReference type="EMBL" id="EKX48261.1"/>
    </source>
</evidence>
<dbReference type="AlphaFoldDB" id="L1JID5"/>
<dbReference type="SUPFAM" id="SSF50978">
    <property type="entry name" value="WD40 repeat-like"/>
    <property type="match status" value="1"/>
</dbReference>
<dbReference type="SMART" id="SM00320">
    <property type="entry name" value="WD40"/>
    <property type="match status" value="7"/>
</dbReference>
<evidence type="ECO:0000256" key="3">
    <source>
        <dbReference type="ARBA" id="ARBA00022737"/>
    </source>
</evidence>
<protein>
    <submittedName>
        <fullName evidence="5 6">Uncharacterized protein</fullName>
    </submittedName>
</protein>
<evidence type="ECO:0000256" key="4">
    <source>
        <dbReference type="PROSITE-ProRule" id="PRU00221"/>
    </source>
</evidence>
<dbReference type="STRING" id="905079.L1JID5"/>
<proteinExistence type="inferred from homology"/>
<sequence>MAEPAEESPDDLIMSDHVMRLAFHPENEIIAASSVSGEVCICQYSLQGNHQLALLDHHKLSTRALQFSLDGKSLFMGSKDTSVSCYDMNAGKVSGVMNNAHEAPVNAMLVMDDKFLATGDDEGVIKLWDLRQQRCCHELREHEDYISEITMASDGKTMLCTGGDGYLSVWNRKSGKLIAMSDQMEDEFLSISIVKRGKKVVCGTQSGILAIFSWGDWGDFNDRFVGHPQSVESMVKVDEDTLITCSEDGIIRVISVMPNKLLGVIGEHDGCPVEHIQMSHDNKFLASSSHDNTVRFWNISYLFEEDVREQVKSTSIF</sequence>
<dbReference type="HOGENOM" id="CLU_035848_0_0_1"/>
<comment type="similarity">
    <text evidence="1">Belongs to the WD repeat WDR55 family.</text>
</comment>
<dbReference type="KEGG" id="gtt:GUITHDRAFT_86068"/>
<feature type="repeat" description="WD" evidence="4">
    <location>
        <begin position="139"/>
        <end position="180"/>
    </location>
</feature>
<dbReference type="InterPro" id="IPR015943">
    <property type="entry name" value="WD40/YVTN_repeat-like_dom_sf"/>
</dbReference>
<evidence type="ECO:0000313" key="7">
    <source>
        <dbReference type="Proteomes" id="UP000011087"/>
    </source>
</evidence>
<reference evidence="7" key="2">
    <citation type="submission" date="2012-11" db="EMBL/GenBank/DDBJ databases">
        <authorList>
            <person name="Kuo A."/>
            <person name="Curtis B.A."/>
            <person name="Tanifuji G."/>
            <person name="Burki F."/>
            <person name="Gruber A."/>
            <person name="Irimia M."/>
            <person name="Maruyama S."/>
            <person name="Arias M.C."/>
            <person name="Ball S.G."/>
            <person name="Gile G.H."/>
            <person name="Hirakawa Y."/>
            <person name="Hopkins J.F."/>
            <person name="Rensing S.A."/>
            <person name="Schmutz J."/>
            <person name="Symeonidi A."/>
            <person name="Elias M."/>
            <person name="Eveleigh R.J."/>
            <person name="Herman E.K."/>
            <person name="Klute M.J."/>
            <person name="Nakayama T."/>
            <person name="Obornik M."/>
            <person name="Reyes-Prieto A."/>
            <person name="Armbrust E.V."/>
            <person name="Aves S.J."/>
            <person name="Beiko R.G."/>
            <person name="Coutinho P."/>
            <person name="Dacks J.B."/>
            <person name="Durnford D.G."/>
            <person name="Fast N.M."/>
            <person name="Green B.R."/>
            <person name="Grisdale C."/>
            <person name="Hempe F."/>
            <person name="Henrissat B."/>
            <person name="Hoppner M.P."/>
            <person name="Ishida K.-I."/>
            <person name="Kim E."/>
            <person name="Koreny L."/>
            <person name="Kroth P.G."/>
            <person name="Liu Y."/>
            <person name="Malik S.-B."/>
            <person name="Maier U.G."/>
            <person name="McRose D."/>
            <person name="Mock T."/>
            <person name="Neilson J.A."/>
            <person name="Onodera N.T."/>
            <person name="Poole A.M."/>
            <person name="Pritham E.J."/>
            <person name="Richards T.A."/>
            <person name="Rocap G."/>
            <person name="Roy S.W."/>
            <person name="Sarai C."/>
            <person name="Schaack S."/>
            <person name="Shirato S."/>
            <person name="Slamovits C.H."/>
            <person name="Spencer D.F."/>
            <person name="Suzuki S."/>
            <person name="Worden A.Z."/>
            <person name="Zauner S."/>
            <person name="Barry K."/>
            <person name="Bell C."/>
            <person name="Bharti A.K."/>
            <person name="Crow J.A."/>
            <person name="Grimwood J."/>
            <person name="Kramer R."/>
            <person name="Lindquist E."/>
            <person name="Lucas S."/>
            <person name="Salamov A."/>
            <person name="McFadden G.I."/>
            <person name="Lane C.E."/>
            <person name="Keeling P.J."/>
            <person name="Gray M.W."/>
            <person name="Grigoriev I.V."/>
            <person name="Archibald J.M."/>
        </authorList>
    </citation>
    <scope>NUCLEOTIDE SEQUENCE</scope>
    <source>
        <strain evidence="7">CCMP2712</strain>
    </source>
</reference>